<reference evidence="1 2" key="1">
    <citation type="journal article" date="2019" name="Nat. Ecol. Evol.">
        <title>Megaphylogeny resolves global patterns of mushroom evolution.</title>
        <authorList>
            <person name="Varga T."/>
            <person name="Krizsan K."/>
            <person name="Foldi C."/>
            <person name="Dima B."/>
            <person name="Sanchez-Garcia M."/>
            <person name="Sanchez-Ramirez S."/>
            <person name="Szollosi G.J."/>
            <person name="Szarkandi J.G."/>
            <person name="Papp V."/>
            <person name="Albert L."/>
            <person name="Andreopoulos W."/>
            <person name="Angelini C."/>
            <person name="Antonin V."/>
            <person name="Barry K.W."/>
            <person name="Bougher N.L."/>
            <person name="Buchanan P."/>
            <person name="Buyck B."/>
            <person name="Bense V."/>
            <person name="Catcheside P."/>
            <person name="Chovatia M."/>
            <person name="Cooper J."/>
            <person name="Damon W."/>
            <person name="Desjardin D."/>
            <person name="Finy P."/>
            <person name="Geml J."/>
            <person name="Haridas S."/>
            <person name="Hughes K."/>
            <person name="Justo A."/>
            <person name="Karasinski D."/>
            <person name="Kautmanova I."/>
            <person name="Kiss B."/>
            <person name="Kocsube S."/>
            <person name="Kotiranta H."/>
            <person name="LaButti K.M."/>
            <person name="Lechner B.E."/>
            <person name="Liimatainen K."/>
            <person name="Lipzen A."/>
            <person name="Lukacs Z."/>
            <person name="Mihaltcheva S."/>
            <person name="Morgado L.N."/>
            <person name="Niskanen T."/>
            <person name="Noordeloos M.E."/>
            <person name="Ohm R.A."/>
            <person name="Ortiz-Santana B."/>
            <person name="Ovrebo C."/>
            <person name="Racz N."/>
            <person name="Riley R."/>
            <person name="Savchenko A."/>
            <person name="Shiryaev A."/>
            <person name="Soop K."/>
            <person name="Spirin V."/>
            <person name="Szebenyi C."/>
            <person name="Tomsovsky M."/>
            <person name="Tulloss R.E."/>
            <person name="Uehling J."/>
            <person name="Grigoriev I.V."/>
            <person name="Vagvolgyi C."/>
            <person name="Papp T."/>
            <person name="Martin F.M."/>
            <person name="Miettinen O."/>
            <person name="Hibbett D.S."/>
            <person name="Nagy L.G."/>
        </authorList>
    </citation>
    <scope>NUCLEOTIDE SEQUENCE [LARGE SCALE GENOMIC DNA]</scope>
    <source>
        <strain evidence="1 2">CBS 166.37</strain>
    </source>
</reference>
<proteinExistence type="predicted"/>
<protein>
    <submittedName>
        <fullName evidence="1">Uncharacterized protein</fullName>
    </submittedName>
</protein>
<evidence type="ECO:0000313" key="1">
    <source>
        <dbReference type="EMBL" id="TFK33415.1"/>
    </source>
</evidence>
<sequence length="73" mass="8485">MDLSARHFRRLSFQTGGRNYPCVWSRPRTCSTFQLWTICQRLRELQPAATTICQPIDVSSFSWVRMIICTGDS</sequence>
<dbReference type="Proteomes" id="UP000308652">
    <property type="component" value="Unassembled WGS sequence"/>
</dbReference>
<evidence type="ECO:0000313" key="2">
    <source>
        <dbReference type="Proteomes" id="UP000308652"/>
    </source>
</evidence>
<name>A0A5C3LL42_9AGAR</name>
<dbReference type="EMBL" id="ML213649">
    <property type="protein sequence ID" value="TFK33415.1"/>
    <property type="molecule type" value="Genomic_DNA"/>
</dbReference>
<dbReference type="AlphaFoldDB" id="A0A5C3LL42"/>
<accession>A0A5C3LL42</accession>
<gene>
    <name evidence="1" type="ORF">BDQ12DRAFT_691224</name>
</gene>
<organism evidence="1 2">
    <name type="scientific">Crucibulum laeve</name>
    <dbReference type="NCBI Taxonomy" id="68775"/>
    <lineage>
        <taxon>Eukaryota</taxon>
        <taxon>Fungi</taxon>
        <taxon>Dikarya</taxon>
        <taxon>Basidiomycota</taxon>
        <taxon>Agaricomycotina</taxon>
        <taxon>Agaricomycetes</taxon>
        <taxon>Agaricomycetidae</taxon>
        <taxon>Agaricales</taxon>
        <taxon>Agaricineae</taxon>
        <taxon>Nidulariaceae</taxon>
        <taxon>Crucibulum</taxon>
    </lineage>
</organism>
<keyword evidence="2" id="KW-1185">Reference proteome</keyword>